<name>A0ABM6GK48_9BIFI</name>
<accession>A0ABM6GK48</accession>
<proteinExistence type="predicted"/>
<gene>
    <name evidence="1" type="ORF">BVL65_05855</name>
</gene>
<keyword evidence="2" id="KW-1185">Reference proteome</keyword>
<dbReference type="EMBL" id="CP019058">
    <property type="protein sequence ID" value="APW19051.1"/>
    <property type="molecule type" value="Genomic_DNA"/>
</dbReference>
<sequence>MLDNHNQRVLVSQLDIARLLGVGKDSVAQYLKRARRAAEGRENATNARGLMPLPKFMAGVRVKAPMWDYDAIRSWASTRPYKPVNLPNTWEELQQAINTAANSETNNTEN</sequence>
<protein>
    <recommendedName>
        <fullName evidence="3">DNA-binding protein</fullName>
    </recommendedName>
</protein>
<organism evidence="1 2">
    <name type="scientific">Gardnerella swidsinskii</name>
    <dbReference type="NCBI Taxonomy" id="2792979"/>
    <lineage>
        <taxon>Bacteria</taxon>
        <taxon>Bacillati</taxon>
        <taxon>Actinomycetota</taxon>
        <taxon>Actinomycetes</taxon>
        <taxon>Bifidobacteriales</taxon>
        <taxon>Bifidobacteriaceae</taxon>
        <taxon>Gardnerella</taxon>
    </lineage>
</organism>
<evidence type="ECO:0008006" key="3">
    <source>
        <dbReference type="Google" id="ProtNLM"/>
    </source>
</evidence>
<evidence type="ECO:0000313" key="1">
    <source>
        <dbReference type="EMBL" id="APW19051.1"/>
    </source>
</evidence>
<dbReference type="Proteomes" id="UP000186260">
    <property type="component" value="Chromosome"/>
</dbReference>
<dbReference type="RefSeq" id="WP_076002981.1">
    <property type="nucleotide sequence ID" value="NZ_CP019058.1"/>
</dbReference>
<evidence type="ECO:0000313" key="2">
    <source>
        <dbReference type="Proteomes" id="UP000186260"/>
    </source>
</evidence>
<reference evidence="2" key="1">
    <citation type="submission" date="2017-01" db="EMBL/GenBank/DDBJ databases">
        <title>Gardnerella vaginalis bacteremia associated with severe acute encephalopathy in a young female patient: Case Report and characterization of the isolate.</title>
        <authorList>
            <person name="Tankovic J."/>
            <person name="Timinskas A."/>
            <person name="Zilnyte M."/>
            <person name="Janulaitiene M."/>
            <person name="Zvirbliene A."/>
            <person name="Pleckaityte M."/>
        </authorList>
    </citation>
    <scope>NUCLEOTIDE SEQUENCE [LARGE SCALE GENOMIC DNA]</scope>
    <source>
        <strain evidence="2">GV37</strain>
    </source>
</reference>